<dbReference type="Pfam" id="PF00191">
    <property type="entry name" value="Annexin"/>
    <property type="match status" value="4"/>
</dbReference>
<dbReference type="PANTHER" id="PTHR10502">
    <property type="entry name" value="ANNEXIN"/>
    <property type="match status" value="1"/>
</dbReference>
<dbReference type="GO" id="GO:0009408">
    <property type="term" value="P:response to heat"/>
    <property type="evidence" value="ECO:0007669"/>
    <property type="project" value="TreeGrafter"/>
</dbReference>
<proteinExistence type="predicted"/>
<keyword evidence="3 6" id="KW-0106">Calcium</keyword>
<dbReference type="PRINTS" id="PR00196">
    <property type="entry name" value="ANNEXIN"/>
</dbReference>
<name>A0A8B8NFD1_9MYRT</name>
<dbReference type="PROSITE" id="PS51897">
    <property type="entry name" value="ANNEXIN_2"/>
    <property type="match status" value="4"/>
</dbReference>
<dbReference type="SUPFAM" id="SSF47874">
    <property type="entry name" value="Annexin"/>
    <property type="match status" value="1"/>
</dbReference>
<dbReference type="InterPro" id="IPR009118">
    <property type="entry name" value="AnnexinD_plant"/>
</dbReference>
<evidence type="ECO:0000256" key="1">
    <source>
        <dbReference type="ARBA" id="ARBA00022723"/>
    </source>
</evidence>
<evidence type="ECO:0000313" key="8">
    <source>
        <dbReference type="RefSeq" id="XP_030521176.2"/>
    </source>
</evidence>
<keyword evidence="1 6" id="KW-0479">Metal-binding</keyword>
<dbReference type="GO" id="GO:0009651">
    <property type="term" value="P:response to salt stress"/>
    <property type="evidence" value="ECO:0007669"/>
    <property type="project" value="TreeGrafter"/>
</dbReference>
<sequence>MKEKKMSTLVAPKDFSPVADAEAIKKACQGWGTDERAIISVLGHRNIFQRRLIRLAYEEIYHEDLIGQLQSELSGHFERALCHWILDPADRDAVFANSALKRATPDHRVVIELACLKSPEELLGIRRAYKFRYRRSLEEDVAAHTTGDVRKILVALASAYRYDGNDIDKEMAKSEAGILRDEIHGNAFNHEELTRILSTRSKAQLNSTFNHYRDIHGTSITKGLSGDPANEYLEGLLRTAIRCIKDPRKYLAKVLRTAVNAVTTDKDALARVIVTCAEKDLAEIKELFLKRSSTSLEEAVANSTSGDFKEFLLTLLGSEDN</sequence>
<dbReference type="InterPro" id="IPR037104">
    <property type="entry name" value="Annexin_sf"/>
</dbReference>
<dbReference type="InterPro" id="IPR018502">
    <property type="entry name" value="Annexin_repeat"/>
</dbReference>
<feature type="binding site" evidence="6">
    <location>
        <position position="72"/>
    </location>
    <ligand>
        <name>Ca(2+)</name>
        <dbReference type="ChEBI" id="CHEBI:29108"/>
        <label>1</label>
    </ligand>
</feature>
<feature type="binding site" evidence="6">
    <location>
        <position position="30"/>
    </location>
    <ligand>
        <name>Ca(2+)</name>
        <dbReference type="ChEBI" id="CHEBI:29108"/>
        <label>1</label>
    </ligand>
</feature>
<protein>
    <submittedName>
        <fullName evidence="8">Annexin D8</fullName>
    </submittedName>
</protein>
<accession>A0A8B8NFD1</accession>
<feature type="binding site" evidence="6">
    <location>
        <position position="304"/>
    </location>
    <ligand>
        <name>Ca(2+)</name>
        <dbReference type="ChEBI" id="CHEBI:29108"/>
        <label>1</label>
    </ligand>
</feature>
<evidence type="ECO:0000256" key="2">
    <source>
        <dbReference type="ARBA" id="ARBA00022737"/>
    </source>
</evidence>
<evidence type="ECO:0000256" key="4">
    <source>
        <dbReference type="ARBA" id="ARBA00023216"/>
    </source>
</evidence>
<dbReference type="GO" id="GO:0001786">
    <property type="term" value="F:phosphatidylserine binding"/>
    <property type="evidence" value="ECO:0007669"/>
    <property type="project" value="TreeGrafter"/>
</dbReference>
<dbReference type="GO" id="GO:0005509">
    <property type="term" value="F:calcium ion binding"/>
    <property type="evidence" value="ECO:0007669"/>
    <property type="project" value="InterPro"/>
</dbReference>
<dbReference type="PRINTS" id="PR01814">
    <property type="entry name" value="ANNEXINPLANT"/>
</dbReference>
<dbReference type="Gene3D" id="1.10.220.10">
    <property type="entry name" value="Annexin"/>
    <property type="match status" value="4"/>
</dbReference>
<evidence type="ECO:0000313" key="7">
    <source>
        <dbReference type="Proteomes" id="UP000827889"/>
    </source>
</evidence>
<organism evidence="7 8">
    <name type="scientific">Rhodamnia argentea</name>
    <dbReference type="NCBI Taxonomy" id="178133"/>
    <lineage>
        <taxon>Eukaryota</taxon>
        <taxon>Viridiplantae</taxon>
        <taxon>Streptophyta</taxon>
        <taxon>Embryophyta</taxon>
        <taxon>Tracheophyta</taxon>
        <taxon>Spermatophyta</taxon>
        <taxon>Magnoliopsida</taxon>
        <taxon>eudicotyledons</taxon>
        <taxon>Gunneridae</taxon>
        <taxon>Pentapetalae</taxon>
        <taxon>rosids</taxon>
        <taxon>malvids</taxon>
        <taxon>Myrtales</taxon>
        <taxon>Myrtaceae</taxon>
        <taxon>Myrtoideae</taxon>
        <taxon>Myrteae</taxon>
        <taxon>Australasian group</taxon>
        <taxon>Rhodamnia</taxon>
    </lineage>
</organism>
<evidence type="ECO:0000256" key="3">
    <source>
        <dbReference type="ARBA" id="ARBA00022837"/>
    </source>
</evidence>
<dbReference type="GO" id="GO:0009414">
    <property type="term" value="P:response to water deprivation"/>
    <property type="evidence" value="ECO:0007669"/>
    <property type="project" value="TreeGrafter"/>
</dbReference>
<dbReference type="GO" id="GO:0009409">
    <property type="term" value="P:response to cold"/>
    <property type="evidence" value="ECO:0007669"/>
    <property type="project" value="TreeGrafter"/>
</dbReference>
<reference evidence="8" key="1">
    <citation type="submission" date="2025-08" db="UniProtKB">
        <authorList>
            <consortium name="RefSeq"/>
        </authorList>
    </citation>
    <scope>IDENTIFICATION</scope>
    <source>
        <tissue evidence="8">Leaf</tissue>
    </source>
</reference>
<dbReference type="GO" id="GO:0005886">
    <property type="term" value="C:plasma membrane"/>
    <property type="evidence" value="ECO:0007669"/>
    <property type="project" value="TreeGrafter"/>
</dbReference>
<dbReference type="SMART" id="SM00335">
    <property type="entry name" value="ANX"/>
    <property type="match status" value="4"/>
</dbReference>
<dbReference type="KEGG" id="rarg:115734494"/>
<keyword evidence="4" id="KW-0041">Annexin</keyword>
<gene>
    <name evidence="8" type="primary">LOC115734494</name>
</gene>
<feature type="binding site" evidence="6">
    <location>
        <position position="301"/>
    </location>
    <ligand>
        <name>Ca(2+)</name>
        <dbReference type="ChEBI" id="CHEBI:29108"/>
        <label>1</label>
    </ligand>
</feature>
<dbReference type="RefSeq" id="XP_030521176.2">
    <property type="nucleotide sequence ID" value="XM_030665316.2"/>
</dbReference>
<keyword evidence="7" id="KW-1185">Reference proteome</keyword>
<dbReference type="Proteomes" id="UP000827889">
    <property type="component" value="Chromosome 6"/>
</dbReference>
<evidence type="ECO:0000256" key="5">
    <source>
        <dbReference type="ARBA" id="ARBA00023302"/>
    </source>
</evidence>
<dbReference type="PANTHER" id="PTHR10502:SF193">
    <property type="entry name" value="ANNEXIN D8"/>
    <property type="match status" value="1"/>
</dbReference>
<evidence type="ECO:0000256" key="6">
    <source>
        <dbReference type="PIRSR" id="PIRSR609118-1"/>
    </source>
</evidence>
<keyword evidence="2" id="KW-0677">Repeat</keyword>
<feature type="binding site" evidence="6">
    <location>
        <position position="32"/>
    </location>
    <ligand>
        <name>Ca(2+)</name>
        <dbReference type="ChEBI" id="CHEBI:29108"/>
        <label>1</label>
    </ligand>
</feature>
<dbReference type="GO" id="GO:0005737">
    <property type="term" value="C:cytoplasm"/>
    <property type="evidence" value="ECO:0007669"/>
    <property type="project" value="TreeGrafter"/>
</dbReference>
<dbReference type="InterPro" id="IPR001464">
    <property type="entry name" value="Annexin"/>
</dbReference>
<dbReference type="AlphaFoldDB" id="A0A8B8NFD1"/>
<dbReference type="GeneID" id="115734494"/>
<keyword evidence="5" id="KW-0111">Calcium/phospholipid-binding</keyword>
<dbReference type="GO" id="GO:0005544">
    <property type="term" value="F:calcium-dependent phospholipid binding"/>
    <property type="evidence" value="ECO:0007669"/>
    <property type="project" value="UniProtKB-KW"/>
</dbReference>